<keyword evidence="7 11" id="KW-1133">Transmembrane helix</keyword>
<dbReference type="CDD" id="cd00310">
    <property type="entry name" value="ATP-synt_Fo_a_6"/>
    <property type="match status" value="1"/>
</dbReference>
<dbReference type="NCBIfam" id="TIGR01131">
    <property type="entry name" value="ATP_synt_6_or_A"/>
    <property type="match status" value="1"/>
</dbReference>
<evidence type="ECO:0000313" key="14">
    <source>
        <dbReference type="Proteomes" id="UP001499910"/>
    </source>
</evidence>
<keyword evidence="6 11" id="KW-0375">Hydrogen ion transport</keyword>
<protein>
    <recommendedName>
        <fullName evidence="11 12">ATP synthase subunit a</fullName>
    </recommendedName>
    <alternativeName>
        <fullName evidence="11">ATP synthase F0 sector subunit a</fullName>
    </alternativeName>
    <alternativeName>
        <fullName evidence="11">F-ATPase subunit 6</fullName>
    </alternativeName>
</protein>
<evidence type="ECO:0000313" key="13">
    <source>
        <dbReference type="EMBL" id="GAA5073186.1"/>
    </source>
</evidence>
<dbReference type="PANTHER" id="PTHR11410">
    <property type="entry name" value="ATP SYNTHASE SUBUNIT A"/>
    <property type="match status" value="1"/>
</dbReference>
<comment type="function">
    <text evidence="11 12">Key component of the proton channel; it plays a direct role in the translocation of protons across the membrane.</text>
</comment>
<evidence type="ECO:0000256" key="2">
    <source>
        <dbReference type="ARBA" id="ARBA00006810"/>
    </source>
</evidence>
<dbReference type="PRINTS" id="PR00123">
    <property type="entry name" value="ATPASEA"/>
</dbReference>
<dbReference type="HAMAP" id="MF_01393">
    <property type="entry name" value="ATP_synth_a_bact"/>
    <property type="match status" value="1"/>
</dbReference>
<comment type="subcellular location">
    <subcellularLocation>
        <location evidence="11 12">Cell membrane</location>
        <topology evidence="11 12">Multi-pass membrane protein</topology>
    </subcellularLocation>
    <subcellularLocation>
        <location evidence="1">Membrane</location>
        <topology evidence="1">Multi-pass membrane protein</topology>
    </subcellularLocation>
</comment>
<dbReference type="InterPro" id="IPR035908">
    <property type="entry name" value="F0_ATP_A_sf"/>
</dbReference>
<evidence type="ECO:0000256" key="12">
    <source>
        <dbReference type="RuleBase" id="RU000483"/>
    </source>
</evidence>
<evidence type="ECO:0000256" key="6">
    <source>
        <dbReference type="ARBA" id="ARBA00022781"/>
    </source>
</evidence>
<keyword evidence="9 11" id="KW-0472">Membrane</keyword>
<feature type="transmembrane region" description="Helical" evidence="11">
    <location>
        <begin position="227"/>
        <end position="249"/>
    </location>
</feature>
<evidence type="ECO:0000256" key="10">
    <source>
        <dbReference type="ARBA" id="ARBA00023310"/>
    </source>
</evidence>
<evidence type="ECO:0000256" key="5">
    <source>
        <dbReference type="ARBA" id="ARBA00022692"/>
    </source>
</evidence>
<reference evidence="14" key="1">
    <citation type="journal article" date="2019" name="Int. J. Syst. Evol. Microbiol.">
        <title>The Global Catalogue of Microorganisms (GCM) 10K type strain sequencing project: providing services to taxonomists for standard genome sequencing and annotation.</title>
        <authorList>
            <consortium name="The Broad Institute Genomics Platform"/>
            <consortium name="The Broad Institute Genome Sequencing Center for Infectious Disease"/>
            <person name="Wu L."/>
            <person name="Ma J."/>
        </authorList>
    </citation>
    <scope>NUCLEOTIDE SEQUENCE [LARGE SCALE GENOMIC DNA]</scope>
    <source>
        <strain evidence="14">JCM 18015</strain>
    </source>
</reference>
<gene>
    <name evidence="11" type="primary">atpB</name>
    <name evidence="13" type="ORF">GCM10023209_18770</name>
</gene>
<organism evidence="13 14">
    <name type="scientific">[Roseibacterium] beibuensis</name>
    <dbReference type="NCBI Taxonomy" id="1193142"/>
    <lineage>
        <taxon>Bacteria</taxon>
        <taxon>Pseudomonadati</taxon>
        <taxon>Pseudomonadota</taxon>
        <taxon>Alphaproteobacteria</taxon>
        <taxon>Rhodobacterales</taxon>
        <taxon>Roseobacteraceae</taxon>
        <taxon>Roseicyclus</taxon>
    </lineage>
</organism>
<dbReference type="PANTHER" id="PTHR11410:SF0">
    <property type="entry name" value="ATP SYNTHASE SUBUNIT A"/>
    <property type="match status" value="1"/>
</dbReference>
<feature type="transmembrane region" description="Helical" evidence="11">
    <location>
        <begin position="256"/>
        <end position="275"/>
    </location>
</feature>
<keyword evidence="10 11" id="KW-0066">ATP synthesis</keyword>
<accession>A0ABP9LBB2</accession>
<evidence type="ECO:0000256" key="9">
    <source>
        <dbReference type="ARBA" id="ARBA00023136"/>
    </source>
</evidence>
<dbReference type="EMBL" id="BAABHW010000002">
    <property type="protein sequence ID" value="GAA5073186.1"/>
    <property type="molecule type" value="Genomic_DNA"/>
</dbReference>
<evidence type="ECO:0000256" key="8">
    <source>
        <dbReference type="ARBA" id="ARBA00023065"/>
    </source>
</evidence>
<name>A0ABP9LBB2_9RHOB</name>
<evidence type="ECO:0000256" key="1">
    <source>
        <dbReference type="ARBA" id="ARBA00004141"/>
    </source>
</evidence>
<dbReference type="Gene3D" id="1.20.120.220">
    <property type="entry name" value="ATP synthase, F0 complex, subunit A"/>
    <property type="match status" value="1"/>
</dbReference>
<keyword evidence="11" id="KW-1003">Cell membrane</keyword>
<sequence>MATESTNTTGKSGMGRMIFFALIAIALVLFALGVADDYEGGLAIHPMDQFIVTPLFGDGPVHWYTPTNVTLWMALGVLSILALMVLGTRGRAVIPSRSQSIAELAYGFVRKMVEDVAGKDALPFFPYIFTLFLFIVSANFLGLIPGSFTTTSHIAVTAVLAMAVFLTVTIVGFVKNGAGFLSLFWVSSAPLALRPILAIIEVISYFVRPVSHSIRLAGNLMAGHAVLKVFAGFAGVMGVAGIAPIVGIMAIYGLEVLVSFIQAYVFTILTCVYLKDALHPHH</sequence>
<feature type="transmembrane region" description="Helical" evidence="11">
    <location>
        <begin position="124"/>
        <end position="148"/>
    </location>
</feature>
<keyword evidence="8 11" id="KW-0406">Ion transport</keyword>
<keyword evidence="3 11" id="KW-0813">Transport</keyword>
<feature type="transmembrane region" description="Helical" evidence="11">
    <location>
        <begin position="154"/>
        <end position="174"/>
    </location>
</feature>
<dbReference type="PROSITE" id="PS00449">
    <property type="entry name" value="ATPASE_A"/>
    <property type="match status" value="1"/>
</dbReference>
<keyword evidence="4 11" id="KW-0138">CF(0)</keyword>
<keyword evidence="5 11" id="KW-0812">Transmembrane</keyword>
<dbReference type="InterPro" id="IPR045083">
    <property type="entry name" value="ATP_synth_F0_asu_bact/mt"/>
</dbReference>
<dbReference type="InterPro" id="IPR023011">
    <property type="entry name" value="ATP_synth_F0_asu_AS"/>
</dbReference>
<evidence type="ECO:0000256" key="3">
    <source>
        <dbReference type="ARBA" id="ARBA00022448"/>
    </source>
</evidence>
<dbReference type="InterPro" id="IPR000568">
    <property type="entry name" value="ATP_synth_F0_asu"/>
</dbReference>
<comment type="caution">
    <text evidence="13">The sequence shown here is derived from an EMBL/GenBank/DDBJ whole genome shotgun (WGS) entry which is preliminary data.</text>
</comment>
<comment type="similarity">
    <text evidence="2 11 12">Belongs to the ATPase A chain family.</text>
</comment>
<feature type="transmembrane region" description="Helical" evidence="11">
    <location>
        <begin position="181"/>
        <end position="207"/>
    </location>
</feature>
<proteinExistence type="inferred from homology"/>
<dbReference type="NCBIfam" id="NF004482">
    <property type="entry name" value="PRK05815.2-4"/>
    <property type="match status" value="1"/>
</dbReference>
<dbReference type="Pfam" id="PF00119">
    <property type="entry name" value="ATP-synt_A"/>
    <property type="match status" value="1"/>
</dbReference>
<keyword evidence="14" id="KW-1185">Reference proteome</keyword>
<evidence type="ECO:0000256" key="11">
    <source>
        <dbReference type="HAMAP-Rule" id="MF_01393"/>
    </source>
</evidence>
<evidence type="ECO:0000256" key="4">
    <source>
        <dbReference type="ARBA" id="ARBA00022547"/>
    </source>
</evidence>
<evidence type="ECO:0000256" key="7">
    <source>
        <dbReference type="ARBA" id="ARBA00022989"/>
    </source>
</evidence>
<feature type="transmembrane region" description="Helical" evidence="11">
    <location>
        <begin position="69"/>
        <end position="87"/>
    </location>
</feature>
<dbReference type="Proteomes" id="UP001499910">
    <property type="component" value="Unassembled WGS sequence"/>
</dbReference>
<dbReference type="SUPFAM" id="SSF81336">
    <property type="entry name" value="F1F0 ATP synthase subunit A"/>
    <property type="match status" value="1"/>
</dbReference>